<dbReference type="PANTHER" id="PTHR13271">
    <property type="entry name" value="UNCHARACTERIZED PUTATIVE METHYLTRANSFERASE"/>
    <property type="match status" value="1"/>
</dbReference>
<feature type="region of interest" description="Disordered" evidence="1">
    <location>
        <begin position="1"/>
        <end position="26"/>
    </location>
</feature>
<protein>
    <recommendedName>
        <fullName evidence="4">SET domain-containing protein</fullName>
    </recommendedName>
</protein>
<dbReference type="InterPro" id="IPR050600">
    <property type="entry name" value="SETD3_SETD6_MTase"/>
</dbReference>
<sequence length="464" mass="51689">MALQNAISRGHRSRSPPTSTEHPEGPLESYEAWLIARGVTWDARLRLQRDDLTGWGLSCTRRIERNEKLAEVPRSAALTSSARIDALGRSVMELLRGKLDDLAGFDETRDSQLPLALAFMLADESWSPKLRQVTPQHCDLAWNWTSAKAPALLSGTELEKIVLAKQRRVQEEFHRLEPILGPHRSLEQYTSACAVIMSRIQPWWGGSLVPFVDQANHHREPHLEFRLRRGQVSARALRVIEPGEVFQSYGELSTADSLYRYGFTEPAGRAADIGVSFADVVTIDASALAAAEEHLAERAEQLKALEFLEESPWDGLQDLGVELSLSRRPKAAAGGIKGLRRLWAICSCAMLNDTIWREALATAKPKEALVALGASPKPGVDWQPDSSALKLCIRALEARSRRLGSVEEEERSYDVAVKDQVETIHLGLQRLRVVEARLLERVLHYVRGLVHAQAGEARFGAPHR</sequence>
<dbReference type="EMBL" id="CAXAMN010001681">
    <property type="protein sequence ID" value="CAK8995743.1"/>
    <property type="molecule type" value="Genomic_DNA"/>
</dbReference>
<evidence type="ECO:0000256" key="1">
    <source>
        <dbReference type="SAM" id="MobiDB-lite"/>
    </source>
</evidence>
<evidence type="ECO:0000313" key="2">
    <source>
        <dbReference type="EMBL" id="CAK8995743.1"/>
    </source>
</evidence>
<reference evidence="2 3" key="1">
    <citation type="submission" date="2024-02" db="EMBL/GenBank/DDBJ databases">
        <authorList>
            <person name="Chen Y."/>
            <person name="Shah S."/>
            <person name="Dougan E. K."/>
            <person name="Thang M."/>
            <person name="Chan C."/>
        </authorList>
    </citation>
    <scope>NUCLEOTIDE SEQUENCE [LARGE SCALE GENOMIC DNA]</scope>
</reference>
<keyword evidence="3" id="KW-1185">Reference proteome</keyword>
<evidence type="ECO:0000313" key="3">
    <source>
        <dbReference type="Proteomes" id="UP001642484"/>
    </source>
</evidence>
<dbReference type="Gene3D" id="3.90.1410.10">
    <property type="entry name" value="set domain protein methyltransferase, domain 1"/>
    <property type="match status" value="1"/>
</dbReference>
<evidence type="ECO:0008006" key="4">
    <source>
        <dbReference type="Google" id="ProtNLM"/>
    </source>
</evidence>
<proteinExistence type="predicted"/>
<dbReference type="Proteomes" id="UP001642484">
    <property type="component" value="Unassembled WGS sequence"/>
</dbReference>
<organism evidence="2 3">
    <name type="scientific">Durusdinium trenchii</name>
    <dbReference type="NCBI Taxonomy" id="1381693"/>
    <lineage>
        <taxon>Eukaryota</taxon>
        <taxon>Sar</taxon>
        <taxon>Alveolata</taxon>
        <taxon>Dinophyceae</taxon>
        <taxon>Suessiales</taxon>
        <taxon>Symbiodiniaceae</taxon>
        <taxon>Durusdinium</taxon>
    </lineage>
</organism>
<name>A0ABP0HZR1_9DINO</name>
<gene>
    <name evidence="2" type="ORF">CCMP2556_LOCUS4157</name>
</gene>
<dbReference type="PANTHER" id="PTHR13271:SF34">
    <property type="entry name" value="N-LYSINE METHYLTRANSFERASE SETD6"/>
    <property type="match status" value="1"/>
</dbReference>
<accession>A0ABP0HZR1</accession>
<dbReference type="InterPro" id="IPR046341">
    <property type="entry name" value="SET_dom_sf"/>
</dbReference>
<dbReference type="SUPFAM" id="SSF82199">
    <property type="entry name" value="SET domain"/>
    <property type="match status" value="1"/>
</dbReference>
<comment type="caution">
    <text evidence="2">The sequence shown here is derived from an EMBL/GenBank/DDBJ whole genome shotgun (WGS) entry which is preliminary data.</text>
</comment>
<dbReference type="CDD" id="cd10527">
    <property type="entry name" value="SET_LSMT"/>
    <property type="match status" value="1"/>
</dbReference>